<evidence type="ECO:0000313" key="7">
    <source>
        <dbReference type="Proteomes" id="UP000784294"/>
    </source>
</evidence>
<keyword evidence="4 5" id="KW-0472">Membrane</keyword>
<evidence type="ECO:0000256" key="5">
    <source>
        <dbReference type="SAM" id="Phobius"/>
    </source>
</evidence>
<name>A0A3S5BLW6_9PLAT</name>
<proteinExistence type="predicted"/>
<dbReference type="OrthoDB" id="438211at2759"/>
<evidence type="ECO:0000256" key="1">
    <source>
        <dbReference type="ARBA" id="ARBA00004141"/>
    </source>
</evidence>
<dbReference type="InterPro" id="IPR008952">
    <property type="entry name" value="Tetraspanin_EC2_sf"/>
</dbReference>
<dbReference type="PANTHER" id="PTHR19282:SF527">
    <property type="entry name" value="TETRASPANIN"/>
    <property type="match status" value="1"/>
</dbReference>
<dbReference type="Proteomes" id="UP000784294">
    <property type="component" value="Unassembled WGS sequence"/>
</dbReference>
<dbReference type="PANTHER" id="PTHR19282">
    <property type="entry name" value="TETRASPANIN"/>
    <property type="match status" value="1"/>
</dbReference>
<comment type="subcellular location">
    <subcellularLocation>
        <location evidence="1">Membrane</location>
        <topology evidence="1">Multi-pass membrane protein</topology>
    </subcellularLocation>
</comment>
<keyword evidence="7" id="KW-1185">Reference proteome</keyword>
<comment type="caution">
    <text evidence="6">The sequence shown here is derived from an EMBL/GenBank/DDBJ whole genome shotgun (WGS) entry which is preliminary data.</text>
</comment>
<feature type="transmembrane region" description="Helical" evidence="5">
    <location>
        <begin position="12"/>
        <end position="34"/>
    </location>
</feature>
<evidence type="ECO:0000256" key="4">
    <source>
        <dbReference type="ARBA" id="ARBA00023136"/>
    </source>
</evidence>
<evidence type="ECO:0008006" key="8">
    <source>
        <dbReference type="Google" id="ProtNLM"/>
    </source>
</evidence>
<dbReference type="GO" id="GO:0005886">
    <property type="term" value="C:plasma membrane"/>
    <property type="evidence" value="ECO:0007669"/>
    <property type="project" value="TreeGrafter"/>
</dbReference>
<evidence type="ECO:0000313" key="6">
    <source>
        <dbReference type="EMBL" id="VEL29666.1"/>
    </source>
</evidence>
<feature type="transmembrane region" description="Helical" evidence="5">
    <location>
        <begin position="54"/>
        <end position="73"/>
    </location>
</feature>
<sequence length="225" mass="25491">MRLIVNYDPSSLGIIITAKFFGVALITLGVIVSIDHADFSEIVGSALYASGSYVLVFSGIITLMISVFGYIGVDRENRCFLITYLIILILVLLLIFISGIIILAFKDSLSDAAKNFMSTSIVSHYGRYQIITNVWDLVQKKLRCCAVENRGWGIYNSSWWNHFYNADIYDGKTRIPGTVNCLAHTIETNLFFLFVPLSCCWTLVDPRTGWPSDVFRDQNRCRNWQ</sequence>
<dbReference type="Pfam" id="PF00335">
    <property type="entry name" value="Tetraspanin"/>
    <property type="match status" value="1"/>
</dbReference>
<accession>A0A3S5BLW6</accession>
<dbReference type="EMBL" id="CAAALY010105153">
    <property type="protein sequence ID" value="VEL29666.1"/>
    <property type="molecule type" value="Genomic_DNA"/>
</dbReference>
<dbReference type="Gene3D" id="1.10.1450.10">
    <property type="entry name" value="Tetraspanin"/>
    <property type="match status" value="1"/>
</dbReference>
<keyword evidence="2 5" id="KW-0812">Transmembrane</keyword>
<dbReference type="InterPro" id="IPR018499">
    <property type="entry name" value="Tetraspanin/Peripherin"/>
</dbReference>
<evidence type="ECO:0000256" key="2">
    <source>
        <dbReference type="ARBA" id="ARBA00022692"/>
    </source>
</evidence>
<organism evidence="6 7">
    <name type="scientific">Protopolystoma xenopodis</name>
    <dbReference type="NCBI Taxonomy" id="117903"/>
    <lineage>
        <taxon>Eukaryota</taxon>
        <taxon>Metazoa</taxon>
        <taxon>Spiralia</taxon>
        <taxon>Lophotrochozoa</taxon>
        <taxon>Platyhelminthes</taxon>
        <taxon>Monogenea</taxon>
        <taxon>Polyopisthocotylea</taxon>
        <taxon>Polystomatidea</taxon>
        <taxon>Polystomatidae</taxon>
        <taxon>Protopolystoma</taxon>
    </lineage>
</organism>
<feature type="non-terminal residue" evidence="6">
    <location>
        <position position="1"/>
    </location>
</feature>
<evidence type="ECO:0000256" key="3">
    <source>
        <dbReference type="ARBA" id="ARBA00022989"/>
    </source>
</evidence>
<keyword evidence="3 5" id="KW-1133">Transmembrane helix</keyword>
<gene>
    <name evidence="6" type="ORF">PXEA_LOCUS23106</name>
</gene>
<dbReference type="AlphaFoldDB" id="A0A3S5BLW6"/>
<protein>
    <recommendedName>
        <fullName evidence="8">Tetraspanin</fullName>
    </recommendedName>
</protein>
<reference evidence="6" key="1">
    <citation type="submission" date="2018-11" db="EMBL/GenBank/DDBJ databases">
        <authorList>
            <consortium name="Pathogen Informatics"/>
        </authorList>
    </citation>
    <scope>NUCLEOTIDE SEQUENCE</scope>
</reference>
<dbReference type="PRINTS" id="PR00259">
    <property type="entry name" value="TMFOUR"/>
</dbReference>
<feature type="transmembrane region" description="Helical" evidence="5">
    <location>
        <begin position="80"/>
        <end position="105"/>
    </location>
</feature>